<evidence type="ECO:0000256" key="2">
    <source>
        <dbReference type="ARBA" id="ARBA00022980"/>
    </source>
</evidence>
<gene>
    <name evidence="5 9" type="primary">rplB</name>
    <name evidence="9" type="ORF">G3M78_02130</name>
</gene>
<dbReference type="Pfam" id="PF00181">
    <property type="entry name" value="Ribosomal_L2_N"/>
    <property type="match status" value="1"/>
</dbReference>
<dbReference type="GO" id="GO:0015934">
    <property type="term" value="C:large ribosomal subunit"/>
    <property type="evidence" value="ECO:0007669"/>
    <property type="project" value="InterPro"/>
</dbReference>
<feature type="region of interest" description="Disordered" evidence="6">
    <location>
        <begin position="226"/>
        <end position="251"/>
    </location>
</feature>
<dbReference type="PANTHER" id="PTHR13691">
    <property type="entry name" value="RIBOSOMAL PROTEIN L2"/>
    <property type="match status" value="1"/>
</dbReference>
<dbReference type="Pfam" id="PF03947">
    <property type="entry name" value="Ribosomal_L2_C"/>
    <property type="match status" value="1"/>
</dbReference>
<dbReference type="EMBL" id="CP048620">
    <property type="protein sequence ID" value="QPJ64263.1"/>
    <property type="molecule type" value="Genomic_DNA"/>
</dbReference>
<dbReference type="InterPro" id="IPR014722">
    <property type="entry name" value="Rib_uL2_dom2"/>
</dbReference>
<keyword evidence="5" id="KW-0699">rRNA-binding</keyword>
<dbReference type="Proteomes" id="UP000594464">
    <property type="component" value="Chromosome"/>
</dbReference>
<evidence type="ECO:0000256" key="1">
    <source>
        <dbReference type="ARBA" id="ARBA00005636"/>
    </source>
</evidence>
<name>A0A7T0G2H5_9BACT</name>
<comment type="function">
    <text evidence="5">One of the primary rRNA binding proteins. Required for association of the 30S and 50S subunits to form the 70S ribosome, for tRNA binding and peptide bond formation. It has been suggested to have peptidyltransferase activity; this is somewhat controversial. Makes several contacts with the 16S rRNA in the 70S ribosome.</text>
</comment>
<dbReference type="InterPro" id="IPR002171">
    <property type="entry name" value="Ribosomal_uL2"/>
</dbReference>
<reference evidence="10" key="1">
    <citation type="submission" date="2020-02" db="EMBL/GenBank/DDBJ databases">
        <title>Genomic and physiological characterization of two novel Nitrospinaceae genera.</title>
        <authorList>
            <person name="Mueller A.J."/>
            <person name="Jung M.-Y."/>
            <person name="Strachan C.R."/>
            <person name="Herbold C.W."/>
            <person name="Kirkegaard R.H."/>
            <person name="Daims H."/>
        </authorList>
    </citation>
    <scope>NUCLEOTIDE SEQUENCE [LARGE SCALE GENOMIC DNA]</scope>
</reference>
<dbReference type="PANTHER" id="PTHR13691:SF5">
    <property type="entry name" value="LARGE RIBOSOMAL SUBUNIT PROTEIN UL2M"/>
    <property type="match status" value="1"/>
</dbReference>
<dbReference type="GO" id="GO:0002181">
    <property type="term" value="P:cytoplasmic translation"/>
    <property type="evidence" value="ECO:0007669"/>
    <property type="project" value="TreeGrafter"/>
</dbReference>
<evidence type="ECO:0000256" key="3">
    <source>
        <dbReference type="ARBA" id="ARBA00023274"/>
    </source>
</evidence>
<dbReference type="SMART" id="SM01382">
    <property type="entry name" value="Ribosomal_L2_C"/>
    <property type="match status" value="1"/>
</dbReference>
<feature type="domain" description="Large ribosomal subunit protein uL2 RNA-binding" evidence="8">
    <location>
        <begin position="42"/>
        <end position="118"/>
    </location>
</feature>
<feature type="domain" description="Large ribosomal subunit protein uL2 C-terminal" evidence="7">
    <location>
        <begin position="124"/>
        <end position="252"/>
    </location>
</feature>
<evidence type="ECO:0000256" key="6">
    <source>
        <dbReference type="SAM" id="MobiDB-lite"/>
    </source>
</evidence>
<comment type="subunit">
    <text evidence="5">Part of the 50S ribosomal subunit. Forms a bridge to the 30S subunit in the 70S ribosome.</text>
</comment>
<dbReference type="GO" id="GO:0016740">
    <property type="term" value="F:transferase activity"/>
    <property type="evidence" value="ECO:0007669"/>
    <property type="project" value="InterPro"/>
</dbReference>
<dbReference type="Gene3D" id="4.10.950.10">
    <property type="entry name" value="Ribosomal protein L2, domain 3"/>
    <property type="match status" value="1"/>
</dbReference>
<evidence type="ECO:0000259" key="8">
    <source>
        <dbReference type="SMART" id="SM01383"/>
    </source>
</evidence>
<dbReference type="GO" id="GO:0003735">
    <property type="term" value="F:structural constituent of ribosome"/>
    <property type="evidence" value="ECO:0007669"/>
    <property type="project" value="InterPro"/>
</dbReference>
<evidence type="ECO:0000313" key="9">
    <source>
        <dbReference type="EMBL" id="QPJ64263.1"/>
    </source>
</evidence>
<evidence type="ECO:0000259" key="7">
    <source>
        <dbReference type="SMART" id="SM01382"/>
    </source>
</evidence>
<dbReference type="InterPro" id="IPR014726">
    <property type="entry name" value="Ribosomal_uL2_dom3"/>
</dbReference>
<protein>
    <recommendedName>
        <fullName evidence="4 5">Large ribosomal subunit protein uL2</fullName>
    </recommendedName>
</protein>
<dbReference type="KEGG" id="nva:G3M78_02130"/>
<dbReference type="SUPFAM" id="SSF50249">
    <property type="entry name" value="Nucleic acid-binding proteins"/>
    <property type="match status" value="1"/>
</dbReference>
<evidence type="ECO:0000256" key="5">
    <source>
        <dbReference type="HAMAP-Rule" id="MF_01320"/>
    </source>
</evidence>
<proteinExistence type="inferred from homology"/>
<comment type="similarity">
    <text evidence="1 5">Belongs to the universal ribosomal protein uL2 family.</text>
</comment>
<keyword evidence="3 5" id="KW-0687">Ribonucleoprotein</keyword>
<accession>A0A7T0G2H5</accession>
<dbReference type="Gene3D" id="2.30.30.30">
    <property type="match status" value="1"/>
</dbReference>
<dbReference type="NCBIfam" id="TIGR01171">
    <property type="entry name" value="rplB_bact"/>
    <property type="match status" value="1"/>
</dbReference>
<dbReference type="InterPro" id="IPR022669">
    <property type="entry name" value="Ribosomal_uL2_C"/>
</dbReference>
<evidence type="ECO:0000313" key="10">
    <source>
        <dbReference type="Proteomes" id="UP000594464"/>
    </source>
</evidence>
<dbReference type="SUPFAM" id="SSF50104">
    <property type="entry name" value="Translation proteins SH3-like domain"/>
    <property type="match status" value="1"/>
</dbReference>
<dbReference type="SMART" id="SM01383">
    <property type="entry name" value="Ribosomal_L2"/>
    <property type="match status" value="1"/>
</dbReference>
<evidence type="ECO:0000256" key="4">
    <source>
        <dbReference type="ARBA" id="ARBA00035242"/>
    </source>
</evidence>
<keyword evidence="2 5" id="KW-0689">Ribosomal protein</keyword>
<dbReference type="FunFam" id="2.30.30.30:FF:000001">
    <property type="entry name" value="50S ribosomal protein L2"/>
    <property type="match status" value="1"/>
</dbReference>
<dbReference type="Gene3D" id="2.40.50.140">
    <property type="entry name" value="Nucleic acid-binding proteins"/>
    <property type="match status" value="1"/>
</dbReference>
<dbReference type="GO" id="GO:0019843">
    <property type="term" value="F:rRNA binding"/>
    <property type="evidence" value="ECO:0007669"/>
    <property type="project" value="UniProtKB-UniRule"/>
</dbReference>
<dbReference type="HAMAP" id="MF_01320_B">
    <property type="entry name" value="Ribosomal_uL2_B"/>
    <property type="match status" value="1"/>
</dbReference>
<dbReference type="InterPro" id="IPR008991">
    <property type="entry name" value="Translation_prot_SH3-like_sf"/>
</dbReference>
<dbReference type="PIRSF" id="PIRSF002158">
    <property type="entry name" value="Ribosomal_L2"/>
    <property type="match status" value="1"/>
</dbReference>
<dbReference type="AlphaFoldDB" id="A0A7T0G2H5"/>
<dbReference type="InterPro" id="IPR005880">
    <property type="entry name" value="Ribosomal_uL2_bac/org-type"/>
</dbReference>
<dbReference type="FunFam" id="4.10.950.10:FF:000001">
    <property type="entry name" value="50S ribosomal protein L2"/>
    <property type="match status" value="1"/>
</dbReference>
<dbReference type="InterPro" id="IPR022666">
    <property type="entry name" value="Ribosomal_uL2_RNA-bd_dom"/>
</dbReference>
<sequence length="275" mass="29919">MPIRKLKPRSPGVRFQTISGFDDITKSTPEKSLVQSISRTGGRNSNGRITVKHRGGGHRKKYRLVDFRRTKDGIPAKVAGIEYDPNRSARIALLVYADGEKSYILAPNNLKVGDQILSGPEAEVRNGNCLPLKNIPEGTILHNLELRPGKGGQLARSAGTSVQLMAKEGAYANVKLASGEVRLIDVNCRATVGTIGNADHENISIGKAGRTRWKGRRPRVRAVVKNPVDHPMGGGEGRSSGGRHPCSPWGQIAKGLKTRKISKQSNKFILSKRKK</sequence>
<dbReference type="FunFam" id="2.40.50.140:FF:000003">
    <property type="entry name" value="50S ribosomal protein L2"/>
    <property type="match status" value="1"/>
</dbReference>
<organism evidence="9 10">
    <name type="scientific">Candidatus Nitrohelix vancouverensis</name>
    <dbReference type="NCBI Taxonomy" id="2705534"/>
    <lineage>
        <taxon>Bacteria</taxon>
        <taxon>Pseudomonadati</taxon>
        <taxon>Nitrospinota/Tectimicrobiota group</taxon>
        <taxon>Nitrospinota</taxon>
        <taxon>Nitrospinia</taxon>
        <taxon>Nitrospinales</taxon>
        <taxon>Nitrospinaceae</taxon>
        <taxon>Candidatus Nitrohelix</taxon>
    </lineage>
</organism>
<dbReference type="InterPro" id="IPR012340">
    <property type="entry name" value="NA-bd_OB-fold"/>
</dbReference>
<keyword evidence="5" id="KW-0694">RNA-binding</keyword>